<dbReference type="Pfam" id="PF01625">
    <property type="entry name" value="PMSR"/>
    <property type="match status" value="1"/>
</dbReference>
<proteinExistence type="inferred from homology"/>
<keyword evidence="5" id="KW-0732">Signal</keyword>
<dbReference type="Proteomes" id="UP000186308">
    <property type="component" value="Unassembled WGS sequence"/>
</dbReference>
<comment type="caution">
    <text evidence="7">The sequence shown here is derived from an EMBL/GenBank/DDBJ whole genome shotgun (WGS) entry which is preliminary data.</text>
</comment>
<dbReference type="OrthoDB" id="4174719at2"/>
<gene>
    <name evidence="4" type="primary">msrA</name>
    <name evidence="7" type="ORF">SAMN05421828_1459</name>
</gene>
<comment type="function">
    <text evidence="4">Has an important function as a repair enzyme for proteins that have been inactivated by oxidation. Catalyzes the reversible oxidation-reduction of methionine sulfoxide in proteins to methionine.</text>
</comment>
<dbReference type="PANTHER" id="PTHR43774">
    <property type="entry name" value="PEPTIDE METHIONINE SULFOXIDE REDUCTASE"/>
    <property type="match status" value="1"/>
</dbReference>
<dbReference type="EC" id="1.8.4.11" evidence="4"/>
<reference evidence="7 8" key="1">
    <citation type="submission" date="2017-01" db="EMBL/GenBank/DDBJ databases">
        <authorList>
            <person name="Varghese N."/>
            <person name="Submissions S."/>
        </authorList>
    </citation>
    <scope>NUCLEOTIDE SEQUENCE [LARGE SCALE GENOMIC DNA]</scope>
    <source>
        <strain evidence="7 8">ATCC 35905</strain>
    </source>
</reference>
<evidence type="ECO:0000313" key="8">
    <source>
        <dbReference type="Proteomes" id="UP000186308"/>
    </source>
</evidence>
<accession>A0A8G2CNX8</accession>
<evidence type="ECO:0000256" key="3">
    <source>
        <dbReference type="ARBA" id="ARBA00048782"/>
    </source>
</evidence>
<evidence type="ECO:0000256" key="5">
    <source>
        <dbReference type="SAM" id="SignalP"/>
    </source>
</evidence>
<dbReference type="EMBL" id="FTNE01000045">
    <property type="protein sequence ID" value="SIR52168.1"/>
    <property type="molecule type" value="Genomic_DNA"/>
</dbReference>
<sequence>MQKLLLATALAGGIAALSAIRPSAAAETVILAPPPMIDAPLAKAPGSETAVLSGGCFWGMQVVFQHVKGVQKAVSGYTGGAADTAHYGNVSTGTTGQAESLKITFDPSMISYGQLLRIYVSVATNPTELNYQGPDHGTQYRGEIWAENPQQRRIAQAYIRQLTADHAFAAPIVTRIDAARPFYPAEGYHQNFATLHPDNRYIELYDAPKVNALARLFPGLYVSHAAIVAVGSAG</sequence>
<dbReference type="SUPFAM" id="SSF55068">
    <property type="entry name" value="Peptide methionine sulfoxide reductase"/>
    <property type="match status" value="1"/>
</dbReference>
<dbReference type="HAMAP" id="MF_01401">
    <property type="entry name" value="MsrA"/>
    <property type="match status" value="1"/>
</dbReference>
<dbReference type="InterPro" id="IPR002569">
    <property type="entry name" value="Met_Sox_Rdtase_MsrA_dom"/>
</dbReference>
<dbReference type="GO" id="GO:0008113">
    <property type="term" value="F:peptide-methionine (S)-S-oxide reductase activity"/>
    <property type="evidence" value="ECO:0007669"/>
    <property type="project" value="UniProtKB-UniRule"/>
</dbReference>
<evidence type="ECO:0000259" key="6">
    <source>
        <dbReference type="Pfam" id="PF01625"/>
    </source>
</evidence>
<organism evidence="7 8">
    <name type="scientific">Acidiphilium rubrum</name>
    <dbReference type="NCBI Taxonomy" id="526"/>
    <lineage>
        <taxon>Bacteria</taxon>
        <taxon>Pseudomonadati</taxon>
        <taxon>Pseudomonadota</taxon>
        <taxon>Alphaproteobacteria</taxon>
        <taxon>Acetobacterales</taxon>
        <taxon>Acidocellaceae</taxon>
        <taxon>Acidiphilium</taxon>
    </lineage>
</organism>
<dbReference type="Gene3D" id="3.30.1060.10">
    <property type="entry name" value="Peptide methionine sulphoxide reductase MsrA"/>
    <property type="match status" value="1"/>
</dbReference>
<evidence type="ECO:0000256" key="4">
    <source>
        <dbReference type="HAMAP-Rule" id="MF_01401"/>
    </source>
</evidence>
<comment type="catalytic activity">
    <reaction evidence="2 4">
        <text>L-methionyl-[protein] + [thioredoxin]-disulfide + H2O = L-methionyl-(S)-S-oxide-[protein] + [thioredoxin]-dithiol</text>
        <dbReference type="Rhea" id="RHEA:14217"/>
        <dbReference type="Rhea" id="RHEA-COMP:10698"/>
        <dbReference type="Rhea" id="RHEA-COMP:10700"/>
        <dbReference type="Rhea" id="RHEA-COMP:12313"/>
        <dbReference type="Rhea" id="RHEA-COMP:12315"/>
        <dbReference type="ChEBI" id="CHEBI:15377"/>
        <dbReference type="ChEBI" id="CHEBI:16044"/>
        <dbReference type="ChEBI" id="CHEBI:29950"/>
        <dbReference type="ChEBI" id="CHEBI:44120"/>
        <dbReference type="ChEBI" id="CHEBI:50058"/>
        <dbReference type="EC" id="1.8.4.11"/>
    </reaction>
</comment>
<comment type="catalytic activity">
    <reaction evidence="3 4">
        <text>[thioredoxin]-disulfide + L-methionine + H2O = L-methionine (S)-S-oxide + [thioredoxin]-dithiol</text>
        <dbReference type="Rhea" id="RHEA:19993"/>
        <dbReference type="Rhea" id="RHEA-COMP:10698"/>
        <dbReference type="Rhea" id="RHEA-COMP:10700"/>
        <dbReference type="ChEBI" id="CHEBI:15377"/>
        <dbReference type="ChEBI" id="CHEBI:29950"/>
        <dbReference type="ChEBI" id="CHEBI:50058"/>
        <dbReference type="ChEBI" id="CHEBI:57844"/>
        <dbReference type="ChEBI" id="CHEBI:58772"/>
        <dbReference type="EC" id="1.8.4.11"/>
    </reaction>
</comment>
<evidence type="ECO:0000256" key="1">
    <source>
        <dbReference type="ARBA" id="ARBA00023002"/>
    </source>
</evidence>
<evidence type="ECO:0000256" key="2">
    <source>
        <dbReference type="ARBA" id="ARBA00047806"/>
    </source>
</evidence>
<keyword evidence="8" id="KW-1185">Reference proteome</keyword>
<feature type="domain" description="Peptide methionine sulphoxide reductase MsrA" evidence="6">
    <location>
        <begin position="49"/>
        <end position="201"/>
    </location>
</feature>
<keyword evidence="1 4" id="KW-0560">Oxidoreductase</keyword>
<comment type="similarity">
    <text evidence="4">Belongs to the MsrA Met sulfoxide reductase family.</text>
</comment>
<dbReference type="AlphaFoldDB" id="A0A8G2CNX8"/>
<protein>
    <recommendedName>
        <fullName evidence="4">Peptide methionine sulfoxide reductase MsrA</fullName>
        <shortName evidence="4">Protein-methionine-S-oxide reductase</shortName>
        <ecNumber evidence="4">1.8.4.11</ecNumber>
    </recommendedName>
    <alternativeName>
        <fullName evidence="4">Peptide-methionine (S)-S-oxide reductase</fullName>
        <shortName evidence="4">Peptide Met(O) reductase</shortName>
    </alternativeName>
</protein>
<feature type="chain" id="PRO_5034953958" description="Peptide methionine sulfoxide reductase MsrA" evidence="5">
    <location>
        <begin position="26"/>
        <end position="234"/>
    </location>
</feature>
<dbReference type="NCBIfam" id="TIGR00401">
    <property type="entry name" value="msrA"/>
    <property type="match status" value="1"/>
</dbReference>
<feature type="active site" evidence="4">
    <location>
        <position position="56"/>
    </location>
</feature>
<name>A0A8G2CNX8_ACIRU</name>
<dbReference type="RefSeq" id="WP_139334207.1">
    <property type="nucleotide sequence ID" value="NZ_FTNE01000045.1"/>
</dbReference>
<dbReference type="PANTHER" id="PTHR43774:SF1">
    <property type="entry name" value="PEPTIDE METHIONINE SULFOXIDE REDUCTASE MSRA 2"/>
    <property type="match status" value="1"/>
</dbReference>
<evidence type="ECO:0000313" key="7">
    <source>
        <dbReference type="EMBL" id="SIR52168.1"/>
    </source>
</evidence>
<feature type="signal peptide" evidence="5">
    <location>
        <begin position="1"/>
        <end position="25"/>
    </location>
</feature>
<dbReference type="InterPro" id="IPR036509">
    <property type="entry name" value="Met_Sox_Rdtase_MsrA_sf"/>
</dbReference>